<dbReference type="InterPro" id="IPR011127">
    <property type="entry name" value="Dala_Dala_lig_N"/>
</dbReference>
<comment type="subcellular location">
    <subcellularLocation>
        <location evidence="13">Cytoplasm</location>
    </subcellularLocation>
</comment>
<keyword evidence="5 15" id="KW-0547">Nucleotide-binding</keyword>
<dbReference type="PROSITE" id="PS00843">
    <property type="entry name" value="DALA_DALA_LIGASE_1"/>
    <property type="match status" value="1"/>
</dbReference>
<dbReference type="EMBL" id="PDNZ01000004">
    <property type="protein sequence ID" value="PWW82005.1"/>
    <property type="molecule type" value="Genomic_DNA"/>
</dbReference>
<comment type="function">
    <text evidence="13">Cell wall formation.</text>
</comment>
<comment type="cofactor">
    <cofactor evidence="16">
        <name>Mg(2+)</name>
        <dbReference type="ChEBI" id="CHEBI:18420"/>
    </cofactor>
    <cofactor evidence="16">
        <name>Mn(2+)</name>
        <dbReference type="ChEBI" id="CHEBI:29035"/>
    </cofactor>
    <text evidence="16">Binds 2 magnesium or manganese ions per subunit.</text>
</comment>
<dbReference type="SUPFAM" id="SSF52440">
    <property type="entry name" value="PreATP-grasp domain"/>
    <property type="match status" value="1"/>
</dbReference>
<feature type="binding site" evidence="16">
    <location>
        <position position="305"/>
    </location>
    <ligand>
        <name>Mg(2+)</name>
        <dbReference type="ChEBI" id="CHEBI:18420"/>
        <label>1</label>
    </ligand>
</feature>
<name>A0A317T609_9CHLB</name>
<evidence type="ECO:0000256" key="1">
    <source>
        <dbReference type="ARBA" id="ARBA00001936"/>
    </source>
</evidence>
<keyword evidence="4 16" id="KW-0479">Metal-binding</keyword>
<feature type="binding site" evidence="15">
    <location>
        <begin position="318"/>
        <end position="319"/>
    </location>
    <ligand>
        <name>ATP</name>
        <dbReference type="ChEBI" id="CHEBI:30616"/>
    </ligand>
</feature>
<dbReference type="GO" id="GO:0008716">
    <property type="term" value="F:D-alanine-D-alanine ligase activity"/>
    <property type="evidence" value="ECO:0007669"/>
    <property type="project" value="UniProtKB-UniRule"/>
</dbReference>
<evidence type="ECO:0000256" key="7">
    <source>
        <dbReference type="ARBA" id="ARBA00022842"/>
    </source>
</evidence>
<evidence type="ECO:0000256" key="15">
    <source>
        <dbReference type="PIRSR" id="PIRSR039102-2"/>
    </source>
</evidence>
<evidence type="ECO:0000256" key="8">
    <source>
        <dbReference type="ARBA" id="ARBA00022960"/>
    </source>
</evidence>
<dbReference type="EC" id="6.3.2.4" evidence="13"/>
<feature type="active site" evidence="14">
    <location>
        <position position="330"/>
    </location>
</feature>
<keyword evidence="13" id="KW-0963">Cytoplasm</keyword>
<dbReference type="Gene3D" id="3.30.470.20">
    <property type="entry name" value="ATP-grasp fold, B domain"/>
    <property type="match status" value="1"/>
</dbReference>
<dbReference type="Gene3D" id="3.40.50.20">
    <property type="match status" value="1"/>
</dbReference>
<dbReference type="GO" id="GO:0009252">
    <property type="term" value="P:peptidoglycan biosynthetic process"/>
    <property type="evidence" value="ECO:0007669"/>
    <property type="project" value="UniProtKB-UniRule"/>
</dbReference>
<proteinExistence type="inferred from homology"/>
<dbReference type="RefSeq" id="WP_110023139.1">
    <property type="nucleotide sequence ID" value="NZ_PDNZ01000004.1"/>
</dbReference>
<evidence type="ECO:0000256" key="4">
    <source>
        <dbReference type="ARBA" id="ARBA00022723"/>
    </source>
</evidence>
<feature type="domain" description="ATP-grasp" evidence="18">
    <location>
        <begin position="146"/>
        <end position="352"/>
    </location>
</feature>
<dbReference type="PROSITE" id="PS00844">
    <property type="entry name" value="DALA_DALA_LIGASE_2"/>
    <property type="match status" value="1"/>
</dbReference>
<evidence type="ECO:0000256" key="5">
    <source>
        <dbReference type="ARBA" id="ARBA00022741"/>
    </source>
</evidence>
<evidence type="ECO:0000256" key="16">
    <source>
        <dbReference type="PIRSR" id="PIRSR039102-3"/>
    </source>
</evidence>
<dbReference type="InterPro" id="IPR011761">
    <property type="entry name" value="ATP-grasp"/>
</dbReference>
<evidence type="ECO:0000313" key="20">
    <source>
        <dbReference type="Proteomes" id="UP000246278"/>
    </source>
</evidence>
<evidence type="ECO:0000256" key="17">
    <source>
        <dbReference type="PROSITE-ProRule" id="PRU00409"/>
    </source>
</evidence>
<dbReference type="PANTHER" id="PTHR23132:SF25">
    <property type="entry name" value="D-ALANINE--D-ALANINE LIGASE A"/>
    <property type="match status" value="1"/>
</dbReference>
<dbReference type="InterPro" id="IPR011095">
    <property type="entry name" value="Dala_Dala_lig_C"/>
</dbReference>
<gene>
    <name evidence="13" type="primary">ddl</name>
    <name evidence="19" type="ORF">CR164_06550</name>
</gene>
<dbReference type="InterPro" id="IPR005905">
    <property type="entry name" value="D_ala_D_ala"/>
</dbReference>
<feature type="binding site" evidence="15">
    <location>
        <position position="142"/>
    </location>
    <ligand>
        <name>ATP</name>
        <dbReference type="ChEBI" id="CHEBI:30616"/>
    </ligand>
</feature>
<dbReference type="PIRSF" id="PIRSF039102">
    <property type="entry name" value="Ddl/VanB"/>
    <property type="match status" value="1"/>
</dbReference>
<dbReference type="Gene3D" id="3.30.1490.20">
    <property type="entry name" value="ATP-grasp fold, A domain"/>
    <property type="match status" value="1"/>
</dbReference>
<dbReference type="Pfam" id="PF01820">
    <property type="entry name" value="Dala_Dala_lig_N"/>
    <property type="match status" value="1"/>
</dbReference>
<feature type="binding site" evidence="15">
    <location>
        <begin position="225"/>
        <end position="232"/>
    </location>
    <ligand>
        <name>ATP</name>
        <dbReference type="ChEBI" id="CHEBI:30616"/>
    </ligand>
</feature>
<keyword evidence="8 13" id="KW-0133">Cell shape</keyword>
<dbReference type="GO" id="GO:0071555">
    <property type="term" value="P:cell wall organization"/>
    <property type="evidence" value="ECO:0007669"/>
    <property type="project" value="UniProtKB-KW"/>
</dbReference>
<dbReference type="NCBIfam" id="NF002378">
    <property type="entry name" value="PRK01372.1"/>
    <property type="match status" value="1"/>
</dbReference>
<evidence type="ECO:0000256" key="3">
    <source>
        <dbReference type="ARBA" id="ARBA00022598"/>
    </source>
</evidence>
<feature type="active site" evidence="14">
    <location>
        <position position="195"/>
    </location>
</feature>
<dbReference type="AlphaFoldDB" id="A0A317T609"/>
<dbReference type="GO" id="GO:0008360">
    <property type="term" value="P:regulation of cell shape"/>
    <property type="evidence" value="ECO:0007669"/>
    <property type="project" value="UniProtKB-KW"/>
</dbReference>
<reference evidence="20" key="1">
    <citation type="submission" date="2017-10" db="EMBL/GenBank/DDBJ databases">
        <authorList>
            <person name="Gaisin V.A."/>
            <person name="Rysina M.S."/>
            <person name="Grouzdev D.S."/>
        </authorList>
    </citation>
    <scope>NUCLEOTIDE SEQUENCE [LARGE SCALE GENOMIC DNA]</scope>
    <source>
        <strain evidence="20">V1</strain>
    </source>
</reference>
<feature type="binding site" evidence="16">
    <location>
        <position position="319"/>
    </location>
    <ligand>
        <name>Mg(2+)</name>
        <dbReference type="ChEBI" id="CHEBI:18420"/>
        <label>2</label>
    </ligand>
</feature>
<comment type="pathway">
    <text evidence="13">Cell wall biogenesis; peptidoglycan biosynthesis.</text>
</comment>
<dbReference type="PROSITE" id="PS50975">
    <property type="entry name" value="ATP_GRASP"/>
    <property type="match status" value="1"/>
</dbReference>
<dbReference type="NCBIfam" id="NF002528">
    <property type="entry name" value="PRK01966.1-4"/>
    <property type="match status" value="1"/>
</dbReference>
<keyword evidence="3 13" id="KW-0436">Ligase</keyword>
<organism evidence="19 20">
    <name type="scientific">Prosthecochloris marina</name>
    <dbReference type="NCBI Taxonomy" id="2017681"/>
    <lineage>
        <taxon>Bacteria</taxon>
        <taxon>Pseudomonadati</taxon>
        <taxon>Chlorobiota</taxon>
        <taxon>Chlorobiia</taxon>
        <taxon>Chlorobiales</taxon>
        <taxon>Chlorobiaceae</taxon>
        <taxon>Prosthecochloris</taxon>
    </lineage>
</organism>
<dbReference type="InterPro" id="IPR013815">
    <property type="entry name" value="ATP_grasp_subdomain_1"/>
</dbReference>
<evidence type="ECO:0000313" key="19">
    <source>
        <dbReference type="EMBL" id="PWW82005.1"/>
    </source>
</evidence>
<dbReference type="NCBIfam" id="TIGR01205">
    <property type="entry name" value="D_ala_D_alaTIGR"/>
    <property type="match status" value="1"/>
</dbReference>
<evidence type="ECO:0000256" key="2">
    <source>
        <dbReference type="ARBA" id="ARBA00010871"/>
    </source>
</evidence>
<evidence type="ECO:0000256" key="11">
    <source>
        <dbReference type="ARBA" id="ARBA00023316"/>
    </source>
</evidence>
<keyword evidence="7 16" id="KW-0460">Magnesium</keyword>
<dbReference type="FunFam" id="3.30.470.20:FF:000008">
    <property type="entry name" value="D-alanine--D-alanine ligase"/>
    <property type="match status" value="1"/>
</dbReference>
<accession>A0A317T609</accession>
<evidence type="ECO:0000256" key="12">
    <source>
        <dbReference type="ARBA" id="ARBA00047614"/>
    </source>
</evidence>
<feature type="binding site" evidence="15">
    <location>
        <begin position="187"/>
        <end position="189"/>
    </location>
    <ligand>
        <name>ATP</name>
        <dbReference type="ChEBI" id="CHEBI:30616"/>
    </ligand>
</feature>
<protein>
    <recommendedName>
        <fullName evidence="13">D-alanine--D-alanine ligase</fullName>
        <ecNumber evidence="13">6.3.2.4</ecNumber>
    </recommendedName>
    <alternativeName>
        <fullName evidence="13">D-Ala-D-Ala ligase</fullName>
    </alternativeName>
    <alternativeName>
        <fullName evidence="13">D-alanylalanine synthetase</fullName>
    </alternativeName>
</protein>
<evidence type="ECO:0000256" key="6">
    <source>
        <dbReference type="ARBA" id="ARBA00022840"/>
    </source>
</evidence>
<dbReference type="InterPro" id="IPR000291">
    <property type="entry name" value="D-Ala_lig_Van_CS"/>
</dbReference>
<evidence type="ECO:0000256" key="14">
    <source>
        <dbReference type="PIRSR" id="PIRSR039102-1"/>
    </source>
</evidence>
<feature type="active site" evidence="14">
    <location>
        <position position="16"/>
    </location>
</feature>
<dbReference type="GO" id="GO:0046872">
    <property type="term" value="F:metal ion binding"/>
    <property type="evidence" value="ECO:0007669"/>
    <property type="project" value="UniProtKB-KW"/>
</dbReference>
<comment type="cofactor">
    <cofactor evidence="1">
        <name>Mn(2+)</name>
        <dbReference type="ChEBI" id="CHEBI:29035"/>
    </cofactor>
</comment>
<dbReference type="GO" id="GO:0005829">
    <property type="term" value="C:cytosol"/>
    <property type="evidence" value="ECO:0007669"/>
    <property type="project" value="TreeGrafter"/>
</dbReference>
<keyword evidence="6 17" id="KW-0067">ATP-binding</keyword>
<sequence>MSDRVVALLFGGKSPEHEISIISAKAIAEHIDKQKYTIYPLYISQNGEWFMGRTAQEILDLDMSSLLKQHSLEETGYQLRNMTENRENDLFRFDFQQKGIDVAFPVLHGTYGEDGKVQGLLEIFGIPYTGCGVQASAITMDKAVTKICAAAAGLNIAEYITASSNDYLIDPSAILTMVEEYFSPPFFVKPATLGSSVGISKVHDMDTLPEAIEAACRLDEKIIIERAVNGREVEVALLGNENPIASCAGEIEPGGDFYDYTDKYIGNAAKLHIPAKIDQKTHASLQESAIKIYKALGCSGMARADFFIEHDSGRLIFNEINTIPGFTGISMYPMLMENSGIGFTELVDKLLQFALEKTVP</sequence>
<dbReference type="Pfam" id="PF07478">
    <property type="entry name" value="Dala_Dala_lig_C"/>
    <property type="match status" value="1"/>
</dbReference>
<evidence type="ECO:0000256" key="10">
    <source>
        <dbReference type="ARBA" id="ARBA00023211"/>
    </source>
</evidence>
<dbReference type="HAMAP" id="MF_00047">
    <property type="entry name" value="Dala_Dala_lig"/>
    <property type="match status" value="1"/>
</dbReference>
<comment type="catalytic activity">
    <reaction evidence="12 13">
        <text>2 D-alanine + ATP = D-alanyl-D-alanine + ADP + phosphate + H(+)</text>
        <dbReference type="Rhea" id="RHEA:11224"/>
        <dbReference type="ChEBI" id="CHEBI:15378"/>
        <dbReference type="ChEBI" id="CHEBI:30616"/>
        <dbReference type="ChEBI" id="CHEBI:43474"/>
        <dbReference type="ChEBI" id="CHEBI:57416"/>
        <dbReference type="ChEBI" id="CHEBI:57822"/>
        <dbReference type="ChEBI" id="CHEBI:456216"/>
        <dbReference type="EC" id="6.3.2.4"/>
    </reaction>
</comment>
<dbReference type="OrthoDB" id="9813261at2"/>
<dbReference type="UniPathway" id="UPA00219"/>
<keyword evidence="10 16" id="KW-0464">Manganese</keyword>
<dbReference type="SUPFAM" id="SSF56059">
    <property type="entry name" value="Glutathione synthetase ATP-binding domain-like"/>
    <property type="match status" value="1"/>
</dbReference>
<keyword evidence="11 13" id="KW-0961">Cell wall biogenesis/degradation</keyword>
<comment type="caution">
    <text evidence="19">The sequence shown here is derived from an EMBL/GenBank/DDBJ whole genome shotgun (WGS) entry which is preliminary data.</text>
</comment>
<comment type="similarity">
    <text evidence="2 13">Belongs to the D-alanine--D-alanine ligase family.</text>
</comment>
<evidence type="ECO:0000256" key="13">
    <source>
        <dbReference type="HAMAP-Rule" id="MF_00047"/>
    </source>
</evidence>
<keyword evidence="20" id="KW-1185">Reference proteome</keyword>
<dbReference type="PANTHER" id="PTHR23132">
    <property type="entry name" value="D-ALANINE--D-ALANINE LIGASE"/>
    <property type="match status" value="1"/>
</dbReference>
<evidence type="ECO:0000256" key="9">
    <source>
        <dbReference type="ARBA" id="ARBA00022984"/>
    </source>
</evidence>
<feature type="binding site" evidence="16">
    <location>
        <position position="321"/>
    </location>
    <ligand>
        <name>Mg(2+)</name>
        <dbReference type="ChEBI" id="CHEBI:18420"/>
        <label>2</label>
    </ligand>
</feature>
<keyword evidence="9 13" id="KW-0573">Peptidoglycan synthesis</keyword>
<dbReference type="InterPro" id="IPR016185">
    <property type="entry name" value="PreATP-grasp_dom_sf"/>
</dbReference>
<feature type="binding site" evidence="15">
    <location>
        <begin position="195"/>
        <end position="196"/>
    </location>
    <ligand>
        <name>ATP</name>
        <dbReference type="ChEBI" id="CHEBI:30616"/>
    </ligand>
</feature>
<dbReference type="Proteomes" id="UP000246278">
    <property type="component" value="Unassembled WGS sequence"/>
</dbReference>
<evidence type="ECO:0000259" key="18">
    <source>
        <dbReference type="PROSITE" id="PS50975"/>
    </source>
</evidence>
<dbReference type="GO" id="GO:0005524">
    <property type="term" value="F:ATP binding"/>
    <property type="evidence" value="ECO:0007669"/>
    <property type="project" value="UniProtKB-UniRule"/>
</dbReference>
<feature type="binding site" evidence="16">
    <location>
        <position position="319"/>
    </location>
    <ligand>
        <name>Mg(2+)</name>
        <dbReference type="ChEBI" id="CHEBI:18420"/>
        <label>1</label>
    </ligand>
</feature>